<reference evidence="1" key="2">
    <citation type="submission" date="2021-09" db="EMBL/GenBank/DDBJ databases">
        <authorList>
            <person name="Jia N."/>
            <person name="Wang J."/>
            <person name="Shi W."/>
            <person name="Du L."/>
            <person name="Sun Y."/>
            <person name="Zhan W."/>
            <person name="Jiang J."/>
            <person name="Wang Q."/>
            <person name="Zhang B."/>
            <person name="Ji P."/>
            <person name="Sakyi L.B."/>
            <person name="Cui X."/>
            <person name="Yuan T."/>
            <person name="Jiang B."/>
            <person name="Yang W."/>
            <person name="Lam T.T.-Y."/>
            <person name="Chang Q."/>
            <person name="Ding S."/>
            <person name="Wang X."/>
            <person name="Zhu J."/>
            <person name="Ruan X."/>
            <person name="Zhao L."/>
            <person name="Wei J."/>
            <person name="Que T."/>
            <person name="Du C."/>
            <person name="Cheng J."/>
            <person name="Dai P."/>
            <person name="Han X."/>
            <person name="Huang E."/>
            <person name="Gao Y."/>
            <person name="Liu J."/>
            <person name="Shao H."/>
            <person name="Ye R."/>
            <person name="Li L."/>
            <person name="Wei W."/>
            <person name="Wang X."/>
            <person name="Wang C."/>
            <person name="Huo Q."/>
            <person name="Li W."/>
            <person name="Guo W."/>
            <person name="Chen H."/>
            <person name="Chen S."/>
            <person name="Zhou L."/>
            <person name="Zhou L."/>
            <person name="Ni X."/>
            <person name="Tian J."/>
            <person name="Zhou Y."/>
            <person name="Sheng Y."/>
            <person name="Liu T."/>
            <person name="Pan Y."/>
            <person name="Xia L."/>
            <person name="Li J."/>
            <person name="Zhao F."/>
            <person name="Cao W."/>
        </authorList>
    </citation>
    <scope>NUCLEOTIDE SEQUENCE</scope>
    <source>
        <strain evidence="1">Rmic-2018</strain>
        <tissue evidence="1">Larvae</tissue>
    </source>
</reference>
<evidence type="ECO:0000313" key="1">
    <source>
        <dbReference type="EMBL" id="KAH7955243.1"/>
    </source>
</evidence>
<evidence type="ECO:0000313" key="2">
    <source>
        <dbReference type="Proteomes" id="UP000821866"/>
    </source>
</evidence>
<sequence>MGTRNGVAVETGKIYVEVKVVLMLTLLSPSAPSRICPTGGVHHDAVQNRHELVNHTCDLPKVSFFLYVPLDGNVFASQMSPPNELLPFPTLFKSNLRSYYPFSGHASSTRGTVSHSQLFFAPQIVLILTLLSPTVPGCICHTGGVHHYAVQNAVQNHHELVNHTCNLPKFPLFQMCR</sequence>
<comment type="caution">
    <text evidence="1">The sequence shown here is derived from an EMBL/GenBank/DDBJ whole genome shotgun (WGS) entry which is preliminary data.</text>
</comment>
<accession>A0A9J6CY31</accession>
<dbReference type="AlphaFoldDB" id="A0A9J6CY31"/>
<proteinExistence type="predicted"/>
<gene>
    <name evidence="1" type="ORF">HPB51_028156</name>
</gene>
<keyword evidence="2" id="KW-1185">Reference proteome</keyword>
<dbReference type="Proteomes" id="UP000821866">
    <property type="component" value="Unassembled WGS sequence"/>
</dbReference>
<reference evidence="1" key="1">
    <citation type="journal article" date="2020" name="Cell">
        <title>Large-Scale Comparative Analyses of Tick Genomes Elucidate Their Genetic Diversity and Vector Capacities.</title>
        <authorList>
            <consortium name="Tick Genome and Microbiome Consortium (TIGMIC)"/>
            <person name="Jia N."/>
            <person name="Wang J."/>
            <person name="Shi W."/>
            <person name="Du L."/>
            <person name="Sun Y."/>
            <person name="Zhan W."/>
            <person name="Jiang J.F."/>
            <person name="Wang Q."/>
            <person name="Zhang B."/>
            <person name="Ji P."/>
            <person name="Bell-Sakyi L."/>
            <person name="Cui X.M."/>
            <person name="Yuan T.T."/>
            <person name="Jiang B.G."/>
            <person name="Yang W.F."/>
            <person name="Lam T.T."/>
            <person name="Chang Q.C."/>
            <person name="Ding S.J."/>
            <person name="Wang X.J."/>
            <person name="Zhu J.G."/>
            <person name="Ruan X.D."/>
            <person name="Zhao L."/>
            <person name="Wei J.T."/>
            <person name="Ye R.Z."/>
            <person name="Que T.C."/>
            <person name="Du C.H."/>
            <person name="Zhou Y.H."/>
            <person name="Cheng J.X."/>
            <person name="Dai P.F."/>
            <person name="Guo W.B."/>
            <person name="Han X.H."/>
            <person name="Huang E.J."/>
            <person name="Li L.F."/>
            <person name="Wei W."/>
            <person name="Gao Y.C."/>
            <person name="Liu J.Z."/>
            <person name="Shao H.Z."/>
            <person name="Wang X."/>
            <person name="Wang C.C."/>
            <person name="Yang T.C."/>
            <person name="Huo Q.B."/>
            <person name="Li W."/>
            <person name="Chen H.Y."/>
            <person name="Chen S.E."/>
            <person name="Zhou L.G."/>
            <person name="Ni X.B."/>
            <person name="Tian J.H."/>
            <person name="Sheng Y."/>
            <person name="Liu T."/>
            <person name="Pan Y.S."/>
            <person name="Xia L.Y."/>
            <person name="Li J."/>
            <person name="Zhao F."/>
            <person name="Cao W.C."/>
        </authorList>
    </citation>
    <scope>NUCLEOTIDE SEQUENCE</scope>
    <source>
        <strain evidence="1">Rmic-2018</strain>
    </source>
</reference>
<dbReference type="EMBL" id="JABSTU010004819">
    <property type="protein sequence ID" value="KAH7955243.1"/>
    <property type="molecule type" value="Genomic_DNA"/>
</dbReference>
<organism evidence="1 2">
    <name type="scientific">Rhipicephalus microplus</name>
    <name type="common">Cattle tick</name>
    <name type="synonym">Boophilus microplus</name>
    <dbReference type="NCBI Taxonomy" id="6941"/>
    <lineage>
        <taxon>Eukaryota</taxon>
        <taxon>Metazoa</taxon>
        <taxon>Ecdysozoa</taxon>
        <taxon>Arthropoda</taxon>
        <taxon>Chelicerata</taxon>
        <taxon>Arachnida</taxon>
        <taxon>Acari</taxon>
        <taxon>Parasitiformes</taxon>
        <taxon>Ixodida</taxon>
        <taxon>Ixodoidea</taxon>
        <taxon>Ixodidae</taxon>
        <taxon>Rhipicephalinae</taxon>
        <taxon>Rhipicephalus</taxon>
        <taxon>Boophilus</taxon>
    </lineage>
</organism>
<name>A0A9J6CY31_RHIMP</name>
<protein>
    <submittedName>
        <fullName evidence="1">Uncharacterized protein</fullName>
    </submittedName>
</protein>